<dbReference type="EMBL" id="AMWN01000003">
    <property type="protein sequence ID" value="EXJ91408.1"/>
    <property type="molecule type" value="Genomic_DNA"/>
</dbReference>
<feature type="region of interest" description="Disordered" evidence="1">
    <location>
        <begin position="210"/>
        <end position="272"/>
    </location>
</feature>
<feature type="compositionally biased region" description="Polar residues" evidence="1">
    <location>
        <begin position="1"/>
        <end position="13"/>
    </location>
</feature>
<feature type="compositionally biased region" description="Basic and acidic residues" evidence="1">
    <location>
        <begin position="298"/>
        <end position="319"/>
    </location>
</feature>
<dbReference type="GeneID" id="19159401"/>
<comment type="caution">
    <text evidence="2">The sequence shown here is derived from an EMBL/GenBank/DDBJ whole genome shotgun (WGS) entry which is preliminary data.</text>
</comment>
<evidence type="ECO:0000256" key="1">
    <source>
        <dbReference type="SAM" id="MobiDB-lite"/>
    </source>
</evidence>
<dbReference type="OrthoDB" id="5069333at2759"/>
<feature type="compositionally biased region" description="Low complexity" evidence="1">
    <location>
        <begin position="538"/>
        <end position="553"/>
    </location>
</feature>
<feature type="compositionally biased region" description="Polar residues" evidence="1">
    <location>
        <begin position="554"/>
        <end position="563"/>
    </location>
</feature>
<feature type="compositionally biased region" description="Low complexity" evidence="1">
    <location>
        <begin position="232"/>
        <end position="245"/>
    </location>
</feature>
<dbReference type="eggNOG" id="ENOG502TEPX">
    <property type="taxonomic scope" value="Eukaryota"/>
</dbReference>
<gene>
    <name evidence="2" type="ORF">A1O1_04520</name>
</gene>
<evidence type="ECO:0000313" key="3">
    <source>
        <dbReference type="Proteomes" id="UP000019484"/>
    </source>
</evidence>
<reference evidence="2 3" key="1">
    <citation type="submission" date="2013-03" db="EMBL/GenBank/DDBJ databases">
        <title>The Genome Sequence of Capronia coronata CBS 617.96.</title>
        <authorList>
            <consortium name="The Broad Institute Genomics Platform"/>
            <person name="Cuomo C."/>
            <person name="de Hoog S."/>
            <person name="Gorbushina A."/>
            <person name="Walker B."/>
            <person name="Young S.K."/>
            <person name="Zeng Q."/>
            <person name="Gargeya S."/>
            <person name="Fitzgerald M."/>
            <person name="Haas B."/>
            <person name="Abouelleil A."/>
            <person name="Allen A.W."/>
            <person name="Alvarado L."/>
            <person name="Arachchi H.M."/>
            <person name="Berlin A.M."/>
            <person name="Chapman S.B."/>
            <person name="Gainer-Dewar J."/>
            <person name="Goldberg J."/>
            <person name="Griggs A."/>
            <person name="Gujja S."/>
            <person name="Hansen M."/>
            <person name="Howarth C."/>
            <person name="Imamovic A."/>
            <person name="Ireland A."/>
            <person name="Larimer J."/>
            <person name="McCowan C."/>
            <person name="Murphy C."/>
            <person name="Pearson M."/>
            <person name="Poon T.W."/>
            <person name="Priest M."/>
            <person name="Roberts A."/>
            <person name="Saif S."/>
            <person name="Shea T."/>
            <person name="Sisk P."/>
            <person name="Sykes S."/>
            <person name="Wortman J."/>
            <person name="Nusbaum C."/>
            <person name="Birren B."/>
        </authorList>
    </citation>
    <scope>NUCLEOTIDE SEQUENCE [LARGE SCALE GENOMIC DNA]</scope>
    <source>
        <strain evidence="2 3">CBS 617.96</strain>
    </source>
</reference>
<sequence>MGQPATSQLQQMRNGVVLRQKGSTRQNDQEQDQPQIQPRAESDELPLLQRHDPVQHGDGMMDVQTDEGNSSTVVATLGNFTSDVNTANSLSDLDISEHDHSNWPAGLVWPQGLSMPGGDILAPFEPMPDFDPFDHTNMMVPELPELSNIFDPELIALPLTSGPNNDFSYLAMSPVANLDGDGYGEKKAGELAERTEVGYSAKVNPEVQPARFPASSTLPKGAVAPSIPRQTARASASASAHSRSSTGERAVSLRKPSMHRQSGPPVAPRTAGFLRSESVLSASREAYSGRPGGNLKRWRSENPEPQRRGLKRAHGDHFGSRSGKLSSLLLSSTSISANSGDSSRTSPSQCIGQCYASLIEQLSELTTYWSSQETIPLDKLLALDRDIQQQREKVLQCPSCMRGDRNCSQAQTKTLMFVIMVIENLLGLFEKECSLHQSATSTSGGTSASEEFDDSLEDIEETTDHRDEDEGFDEDDEDTANSSMSSSLLYTVLRQRRQNVKRPGSRRRRGHLSQLSEPVDFGQTTRNDGNRLHRQARSRSSSNGSSTKLLSTSRCSTIPPLSSLPQTDEPLLVGVYEVDDGVRTSFSRYLLQLHFQRQLDAIQELDRILLETQEQKGGNGSGAAASDVSHRIACETLADVHRRVEYFLGFIAFVG</sequence>
<feature type="region of interest" description="Disordered" evidence="1">
    <location>
        <begin position="284"/>
        <end position="322"/>
    </location>
</feature>
<feature type="region of interest" description="Disordered" evidence="1">
    <location>
        <begin position="1"/>
        <end position="62"/>
    </location>
</feature>
<keyword evidence="3" id="KW-1185">Reference proteome</keyword>
<evidence type="ECO:0000313" key="2">
    <source>
        <dbReference type="EMBL" id="EXJ91408.1"/>
    </source>
</evidence>
<dbReference type="RefSeq" id="XP_007723602.1">
    <property type="nucleotide sequence ID" value="XM_007725412.1"/>
</dbReference>
<organism evidence="2 3">
    <name type="scientific">Capronia coronata CBS 617.96</name>
    <dbReference type="NCBI Taxonomy" id="1182541"/>
    <lineage>
        <taxon>Eukaryota</taxon>
        <taxon>Fungi</taxon>
        <taxon>Dikarya</taxon>
        <taxon>Ascomycota</taxon>
        <taxon>Pezizomycotina</taxon>
        <taxon>Eurotiomycetes</taxon>
        <taxon>Chaetothyriomycetidae</taxon>
        <taxon>Chaetothyriales</taxon>
        <taxon>Herpotrichiellaceae</taxon>
        <taxon>Capronia</taxon>
    </lineage>
</organism>
<feature type="compositionally biased region" description="Polar residues" evidence="1">
    <location>
        <begin position="480"/>
        <end position="489"/>
    </location>
</feature>
<proteinExistence type="predicted"/>
<feature type="compositionally biased region" description="Acidic residues" evidence="1">
    <location>
        <begin position="469"/>
        <end position="479"/>
    </location>
</feature>
<protein>
    <submittedName>
        <fullName evidence="2">Uncharacterized protein</fullName>
    </submittedName>
</protein>
<feature type="region of interest" description="Disordered" evidence="1">
    <location>
        <begin position="462"/>
        <end position="563"/>
    </location>
</feature>
<feature type="compositionally biased region" description="Basic residues" evidence="1">
    <location>
        <begin position="494"/>
        <end position="511"/>
    </location>
</feature>
<dbReference type="STRING" id="1182541.W9YFW5"/>
<accession>W9YFW5</accession>
<name>W9YFW5_9EURO</name>
<dbReference type="AlphaFoldDB" id="W9YFW5"/>
<dbReference type="Proteomes" id="UP000019484">
    <property type="component" value="Unassembled WGS sequence"/>
</dbReference>
<dbReference type="HOGENOM" id="CLU_428253_0_0_1"/>